<gene>
    <name evidence="1" type="ORF">ACFSX4_01890</name>
</gene>
<keyword evidence="2" id="KW-1185">Reference proteome</keyword>
<protein>
    <recommendedName>
        <fullName evidence="3">DUF3196 domain-containing protein</fullName>
    </recommendedName>
</protein>
<proteinExistence type="predicted"/>
<dbReference type="EMBL" id="JBHUOQ010000001">
    <property type="protein sequence ID" value="MFD2829199.1"/>
    <property type="molecule type" value="Genomic_DNA"/>
</dbReference>
<comment type="caution">
    <text evidence="1">The sequence shown here is derived from an EMBL/GenBank/DDBJ whole genome shotgun (WGS) entry which is preliminary data.</text>
</comment>
<reference evidence="2" key="1">
    <citation type="journal article" date="2019" name="Int. J. Syst. Evol. Microbiol.">
        <title>The Global Catalogue of Microorganisms (GCM) 10K type strain sequencing project: providing services to taxonomists for standard genome sequencing and annotation.</title>
        <authorList>
            <consortium name="The Broad Institute Genomics Platform"/>
            <consortium name="The Broad Institute Genome Sequencing Center for Infectious Disease"/>
            <person name="Wu L."/>
            <person name="Ma J."/>
        </authorList>
    </citation>
    <scope>NUCLEOTIDE SEQUENCE [LARGE SCALE GENOMIC DNA]</scope>
    <source>
        <strain evidence="2">KCTC 33575</strain>
    </source>
</reference>
<dbReference type="RefSeq" id="WP_377770988.1">
    <property type="nucleotide sequence ID" value="NZ_JBHUOQ010000001.1"/>
</dbReference>
<dbReference type="Proteomes" id="UP001597519">
    <property type="component" value="Unassembled WGS sequence"/>
</dbReference>
<name>A0ABW5WV13_9STAP</name>
<sequence>MNDKISSHYRFIKKAEKDLVQMFKEGASADFIKRYTSFLKITDPDIRIEEMYYESLDDVQDYQTIIDYALGMMNDGRGDYQLHMIELLGALNKLERYYDVISFADQLMEENISQGFRIDIANERHKAKLGLENAVLKHTEQYGSEEVEDVQFDEMSKEETLQFLAYISEQNDTRYAEKVVEALNRDHSPEVTTFMLLYLKDAGFTGGIDYRKFNTVESVVIEKLPVLEEMDLIKVVLPKVTGKLEKTAPEMVEEVKMLVMGHAIYSYPKESPVDAAYLADAYLAYLYSLINLDIDVEADEKAMEWIYSIEKEMNQHN</sequence>
<evidence type="ECO:0000313" key="1">
    <source>
        <dbReference type="EMBL" id="MFD2829199.1"/>
    </source>
</evidence>
<evidence type="ECO:0008006" key="3">
    <source>
        <dbReference type="Google" id="ProtNLM"/>
    </source>
</evidence>
<evidence type="ECO:0000313" key="2">
    <source>
        <dbReference type="Proteomes" id="UP001597519"/>
    </source>
</evidence>
<organism evidence="1 2">
    <name type="scientific">Corticicoccus populi</name>
    <dbReference type="NCBI Taxonomy" id="1812821"/>
    <lineage>
        <taxon>Bacteria</taxon>
        <taxon>Bacillati</taxon>
        <taxon>Bacillota</taxon>
        <taxon>Bacilli</taxon>
        <taxon>Bacillales</taxon>
        <taxon>Staphylococcaceae</taxon>
        <taxon>Corticicoccus</taxon>
    </lineage>
</organism>
<accession>A0ABW5WV13</accession>